<sequence>MAVSRTVPESPKVATAALRQLVSGPTRAERHDGYRSPFSKATAGMLRSVKIKNRVGYADFRDYREELRNSTSSAGSAALLAELDATFKQFGTVRSTVYSINGDVPAFYEWLQMTPPDGFGPTLADARRAARAFLTDVAGMRDPVVRASRWRSDFIATVDVRAGSPTGPISTVTLGKGKSSFTVLDVTTGTIVVDRPAAAITPSDLEVVTSPMTISGRALAFEGNVAVRVVAIRNGTVRQVGAGQVIGGGDVMRPFTGQISFTTPKSGTGWVVASERSARDGTIIKVTAVRVAFVQQPA</sequence>
<proteinExistence type="predicted"/>
<evidence type="ECO:0000259" key="1">
    <source>
        <dbReference type="Pfam" id="PF10646"/>
    </source>
</evidence>
<gene>
    <name evidence="3" type="ORF">C8E87_0255</name>
</gene>
<dbReference type="RefSeq" id="WP_166661024.1">
    <property type="nucleotide sequence ID" value="NZ_BOMD01000101.1"/>
</dbReference>
<evidence type="ECO:0000259" key="2">
    <source>
        <dbReference type="Pfam" id="PF10648"/>
    </source>
</evidence>
<accession>A0A4R6JKD2</accession>
<dbReference type="InterPro" id="IPR018911">
    <property type="entry name" value="Gmad2_Ig-like_dom"/>
</dbReference>
<dbReference type="EMBL" id="SNWR01000001">
    <property type="protein sequence ID" value="TDO36674.1"/>
    <property type="molecule type" value="Genomic_DNA"/>
</dbReference>
<dbReference type="Pfam" id="PF10648">
    <property type="entry name" value="Gmad2"/>
    <property type="match status" value="1"/>
</dbReference>
<evidence type="ECO:0000313" key="4">
    <source>
        <dbReference type="Proteomes" id="UP000294901"/>
    </source>
</evidence>
<comment type="caution">
    <text evidence="3">The sequence shown here is derived from an EMBL/GenBank/DDBJ whole genome shotgun (WGS) entry which is preliminary data.</text>
</comment>
<organism evidence="3 4">
    <name type="scientific">Paractinoplanes brasiliensis</name>
    <dbReference type="NCBI Taxonomy" id="52695"/>
    <lineage>
        <taxon>Bacteria</taxon>
        <taxon>Bacillati</taxon>
        <taxon>Actinomycetota</taxon>
        <taxon>Actinomycetes</taxon>
        <taxon>Micromonosporales</taxon>
        <taxon>Micromonosporaceae</taxon>
        <taxon>Paractinoplanes</taxon>
    </lineage>
</organism>
<dbReference type="Proteomes" id="UP000294901">
    <property type="component" value="Unassembled WGS sequence"/>
</dbReference>
<feature type="domain" description="GerMN" evidence="1">
    <location>
        <begin position="5"/>
        <end position="102"/>
    </location>
</feature>
<protein>
    <submittedName>
        <fullName evidence="3">Sporulation and spore germination protein</fullName>
    </submittedName>
</protein>
<dbReference type="InterPro" id="IPR019606">
    <property type="entry name" value="GerMN"/>
</dbReference>
<feature type="domain" description="Bacterial spore germination immunoglobulin-like" evidence="2">
    <location>
        <begin position="201"/>
        <end position="281"/>
    </location>
</feature>
<keyword evidence="4" id="KW-1185">Reference proteome</keyword>
<name>A0A4R6JKD2_9ACTN</name>
<dbReference type="Pfam" id="PF10646">
    <property type="entry name" value="Germane"/>
    <property type="match status" value="1"/>
</dbReference>
<evidence type="ECO:0000313" key="3">
    <source>
        <dbReference type="EMBL" id="TDO36674.1"/>
    </source>
</evidence>
<reference evidence="3 4" key="1">
    <citation type="submission" date="2019-03" db="EMBL/GenBank/DDBJ databases">
        <title>Sequencing the genomes of 1000 actinobacteria strains.</title>
        <authorList>
            <person name="Klenk H.-P."/>
        </authorList>
    </citation>
    <scope>NUCLEOTIDE SEQUENCE [LARGE SCALE GENOMIC DNA]</scope>
    <source>
        <strain evidence="3 4">DSM 43805</strain>
    </source>
</reference>
<dbReference type="AlphaFoldDB" id="A0A4R6JKD2"/>